<feature type="transmembrane region" description="Helical" evidence="1">
    <location>
        <begin position="246"/>
        <end position="266"/>
    </location>
</feature>
<dbReference type="InterPro" id="IPR001478">
    <property type="entry name" value="PDZ"/>
</dbReference>
<organism evidence="3 4">
    <name type="scientific">Salirhabdus euzebyi</name>
    <dbReference type="NCBI Taxonomy" id="394506"/>
    <lineage>
        <taxon>Bacteria</taxon>
        <taxon>Bacillati</taxon>
        <taxon>Bacillota</taxon>
        <taxon>Bacilli</taxon>
        <taxon>Bacillales</taxon>
        <taxon>Bacillaceae</taxon>
        <taxon>Salirhabdus</taxon>
    </lineage>
</organism>
<dbReference type="SUPFAM" id="SSF50156">
    <property type="entry name" value="PDZ domain-like"/>
    <property type="match status" value="1"/>
</dbReference>
<dbReference type="RefSeq" id="WP_174496045.1">
    <property type="nucleotide sequence ID" value="NZ_CADDWK010000006.1"/>
</dbReference>
<feature type="transmembrane region" description="Helical" evidence="1">
    <location>
        <begin position="141"/>
        <end position="163"/>
    </location>
</feature>
<feature type="domain" description="PDZ" evidence="2">
    <location>
        <begin position="285"/>
        <end position="362"/>
    </location>
</feature>
<feature type="transmembrane region" description="Helical" evidence="1">
    <location>
        <begin position="59"/>
        <end position="78"/>
    </location>
</feature>
<keyword evidence="1" id="KW-0812">Transmembrane</keyword>
<feature type="transmembrane region" description="Helical" evidence="1">
    <location>
        <begin position="108"/>
        <end position="129"/>
    </location>
</feature>
<comment type="caution">
    <text evidence="3">The sequence shown here is derived from an EMBL/GenBank/DDBJ whole genome shotgun (WGS) entry which is preliminary data.</text>
</comment>
<evidence type="ECO:0000313" key="4">
    <source>
        <dbReference type="Proteomes" id="UP000581688"/>
    </source>
</evidence>
<keyword evidence="4" id="KW-1185">Reference proteome</keyword>
<dbReference type="AlphaFoldDB" id="A0A841Q5D7"/>
<dbReference type="Proteomes" id="UP000581688">
    <property type="component" value="Unassembled WGS sequence"/>
</dbReference>
<proteinExistence type="predicted"/>
<feature type="transmembrane region" description="Helical" evidence="1">
    <location>
        <begin position="218"/>
        <end position="239"/>
    </location>
</feature>
<evidence type="ECO:0000256" key="1">
    <source>
        <dbReference type="SAM" id="Phobius"/>
    </source>
</evidence>
<feature type="transmembrane region" description="Helical" evidence="1">
    <location>
        <begin position="272"/>
        <end position="291"/>
    </location>
</feature>
<protein>
    <recommendedName>
        <fullName evidence="2">PDZ domain-containing protein</fullName>
    </recommendedName>
</protein>
<dbReference type="InterPro" id="IPR036034">
    <property type="entry name" value="PDZ_sf"/>
</dbReference>
<evidence type="ECO:0000259" key="2">
    <source>
        <dbReference type="SMART" id="SM00228"/>
    </source>
</evidence>
<name>A0A841Q5D7_9BACI</name>
<sequence length="402" mass="45092">MIEAWGIELGKAFVMVFLQPLLYWTILLTILTSYIRRKRERVDFGTSIFSSGSEWKKTWLISLFSFLLLSVAIIGLGAVLFPSVILVISALTILLTISGRLHLLSSGYYIGLTILFLSIIHQINVPFIPDYLMVEWGQGNLTVLLLIAVAFLVIEAILCFTTKKEDGFPKLIKGKRGKYIGNHVVKRLTVIPLLIPIPTGSIESFAPWWPLFPLGDNGYSLMLVPFLIGIQQAFHGMFVNEGAKKLGTSLIGLSMILGLLIAGSFYYPILSIVGAIILIVGRAAIQLYLRFIDLEKPGLFKPPGDSLIILSVIPNTPAAKMGLRVGERIEKVHQHPVTNEQEFYDALQENRTFCKLEVRTIEGELRFVQGPLYQGDHYELGLVFVKEKPRFRLYQDLPTEIN</sequence>
<feature type="transmembrane region" description="Helical" evidence="1">
    <location>
        <begin position="12"/>
        <end position="31"/>
    </location>
</feature>
<dbReference type="InterPro" id="IPR041489">
    <property type="entry name" value="PDZ_6"/>
</dbReference>
<gene>
    <name evidence="3" type="ORF">HNQ94_002054</name>
</gene>
<dbReference type="Gene3D" id="2.30.42.10">
    <property type="match status" value="1"/>
</dbReference>
<accession>A0A841Q5D7</accession>
<feature type="transmembrane region" description="Helical" evidence="1">
    <location>
        <begin position="184"/>
        <end position="206"/>
    </location>
</feature>
<dbReference type="EMBL" id="JACHGH010000005">
    <property type="protein sequence ID" value="MBB6453605.1"/>
    <property type="molecule type" value="Genomic_DNA"/>
</dbReference>
<evidence type="ECO:0000313" key="3">
    <source>
        <dbReference type="EMBL" id="MBB6453605.1"/>
    </source>
</evidence>
<reference evidence="3 4" key="1">
    <citation type="submission" date="2020-08" db="EMBL/GenBank/DDBJ databases">
        <title>Genomic Encyclopedia of Type Strains, Phase IV (KMG-IV): sequencing the most valuable type-strain genomes for metagenomic binning, comparative biology and taxonomic classification.</title>
        <authorList>
            <person name="Goeker M."/>
        </authorList>
    </citation>
    <scope>NUCLEOTIDE SEQUENCE [LARGE SCALE GENOMIC DNA]</scope>
    <source>
        <strain evidence="3 4">DSM 19612</strain>
    </source>
</reference>
<dbReference type="Pfam" id="PF17820">
    <property type="entry name" value="PDZ_6"/>
    <property type="match status" value="1"/>
</dbReference>
<keyword evidence="1" id="KW-1133">Transmembrane helix</keyword>
<dbReference type="SMART" id="SM00228">
    <property type="entry name" value="PDZ"/>
    <property type="match status" value="1"/>
</dbReference>
<keyword evidence="1" id="KW-0472">Membrane</keyword>